<evidence type="ECO:0000259" key="4">
    <source>
        <dbReference type="Pfam" id="PF01230"/>
    </source>
</evidence>
<dbReference type="Pfam" id="PF01230">
    <property type="entry name" value="HIT"/>
    <property type="match status" value="1"/>
</dbReference>
<dbReference type="InterPro" id="IPR011146">
    <property type="entry name" value="HIT-like"/>
</dbReference>
<comment type="catalytic activity">
    <reaction evidence="1">
        <text>adenosine 5'-phosphoramidate + H2O = NH4(+) + AMP</text>
        <dbReference type="Rhea" id="RHEA:67916"/>
        <dbReference type="ChEBI" id="CHEBI:15377"/>
        <dbReference type="ChEBI" id="CHEBI:28938"/>
        <dbReference type="ChEBI" id="CHEBI:57890"/>
        <dbReference type="ChEBI" id="CHEBI:456215"/>
    </reaction>
</comment>
<name>A0A8B9Q8A0_APTOW</name>
<evidence type="ECO:0000313" key="6">
    <source>
        <dbReference type="Proteomes" id="UP000694424"/>
    </source>
</evidence>
<feature type="active site" description="Tele-AMP-histidine intermediate" evidence="3">
    <location>
        <position position="85"/>
    </location>
</feature>
<evidence type="ECO:0000256" key="1">
    <source>
        <dbReference type="ARBA" id="ARBA00024472"/>
    </source>
</evidence>
<dbReference type="SUPFAM" id="SSF54197">
    <property type="entry name" value="HIT-like"/>
    <property type="match status" value="1"/>
</dbReference>
<dbReference type="PANTHER" id="PTHR23089">
    <property type="entry name" value="HISTIDINE TRIAD HIT PROTEIN"/>
    <property type="match status" value="1"/>
</dbReference>
<dbReference type="Proteomes" id="UP000694424">
    <property type="component" value="Unplaced"/>
</dbReference>
<dbReference type="InterPro" id="IPR036265">
    <property type="entry name" value="HIT-like_sf"/>
</dbReference>
<dbReference type="AlphaFoldDB" id="A0A8B9Q8A0"/>
<comment type="similarity">
    <text evidence="2">Belongs to the HINT family.</text>
</comment>
<dbReference type="Ensembl" id="ENSAOWT00000024928.1">
    <property type="protein sequence ID" value="ENSAOWP00000022008.1"/>
    <property type="gene ID" value="ENSAOWG00000014869.1"/>
</dbReference>
<dbReference type="InterPro" id="IPR001310">
    <property type="entry name" value="Histidine_triad_HIT"/>
</dbReference>
<dbReference type="GO" id="GO:0003824">
    <property type="term" value="F:catalytic activity"/>
    <property type="evidence" value="ECO:0007669"/>
    <property type="project" value="InterPro"/>
</dbReference>
<dbReference type="Gene3D" id="3.30.428.10">
    <property type="entry name" value="HIT-like"/>
    <property type="match status" value="1"/>
</dbReference>
<evidence type="ECO:0000256" key="3">
    <source>
        <dbReference type="PIRSR" id="PIRSR601310-1"/>
    </source>
</evidence>
<evidence type="ECO:0000313" key="5">
    <source>
        <dbReference type="Ensembl" id="ENSAOWP00000022008.1"/>
    </source>
</evidence>
<organism evidence="5 6">
    <name type="scientific">Apteryx owenii</name>
    <name type="common">Little spotted kiwi</name>
    <dbReference type="NCBI Taxonomy" id="8824"/>
    <lineage>
        <taxon>Eukaryota</taxon>
        <taxon>Metazoa</taxon>
        <taxon>Chordata</taxon>
        <taxon>Craniata</taxon>
        <taxon>Vertebrata</taxon>
        <taxon>Euteleostomi</taxon>
        <taxon>Archelosauria</taxon>
        <taxon>Archosauria</taxon>
        <taxon>Dinosauria</taxon>
        <taxon>Saurischia</taxon>
        <taxon>Theropoda</taxon>
        <taxon>Coelurosauria</taxon>
        <taxon>Aves</taxon>
        <taxon>Palaeognathae</taxon>
        <taxon>Apterygiformes</taxon>
        <taxon>Apterygidae</taxon>
        <taxon>Apteryx</taxon>
    </lineage>
</organism>
<protein>
    <recommendedName>
        <fullName evidence="4">HIT domain-containing protein</fullName>
    </recommendedName>
</protein>
<reference evidence="5" key="2">
    <citation type="submission" date="2025-09" db="UniProtKB">
        <authorList>
            <consortium name="Ensembl"/>
        </authorList>
    </citation>
    <scope>IDENTIFICATION</scope>
</reference>
<sequence>MVPEHPVFAPHITIFYISLQAPVHFLVIPKKLIVKLSEAEDSDESILGQLMTAGKKCAANSGLITGFWIAVNEGPQGRQTVSYLHLPVLGNHQQDSPSV</sequence>
<keyword evidence="6" id="KW-1185">Reference proteome</keyword>
<reference evidence="5" key="1">
    <citation type="submission" date="2025-08" db="UniProtKB">
        <authorList>
            <consortium name="Ensembl"/>
        </authorList>
    </citation>
    <scope>IDENTIFICATION</scope>
</reference>
<accession>A0A8B9Q8A0</accession>
<feature type="domain" description="HIT" evidence="4">
    <location>
        <begin position="17"/>
        <end position="93"/>
    </location>
</feature>
<proteinExistence type="inferred from homology"/>
<evidence type="ECO:0000256" key="2">
    <source>
        <dbReference type="ARBA" id="ARBA00025764"/>
    </source>
</evidence>